<evidence type="ECO:0000256" key="5">
    <source>
        <dbReference type="ARBA" id="ARBA00023284"/>
    </source>
</evidence>
<organism evidence="7 8">
    <name type="scientific">Sedimentibacter acidaminivorans</name>
    <dbReference type="NCBI Taxonomy" id="913099"/>
    <lineage>
        <taxon>Bacteria</taxon>
        <taxon>Bacillati</taxon>
        <taxon>Bacillota</taxon>
        <taxon>Tissierellia</taxon>
        <taxon>Sedimentibacter</taxon>
    </lineage>
</organism>
<keyword evidence="1 6" id="KW-0963">Cytoplasm</keyword>
<dbReference type="Gene3D" id="3.55.30.10">
    <property type="entry name" value="Hsp33 domain"/>
    <property type="match status" value="1"/>
</dbReference>
<dbReference type="NCBIfam" id="NF001033">
    <property type="entry name" value="PRK00114.1"/>
    <property type="match status" value="1"/>
</dbReference>
<dbReference type="PIRSF" id="PIRSF005261">
    <property type="entry name" value="Heat_shock_Hsp33"/>
    <property type="match status" value="1"/>
</dbReference>
<dbReference type="PANTHER" id="PTHR30111:SF1">
    <property type="entry name" value="33 KDA CHAPERONIN"/>
    <property type="match status" value="1"/>
</dbReference>
<evidence type="ECO:0000313" key="8">
    <source>
        <dbReference type="Proteomes" id="UP001519342"/>
    </source>
</evidence>
<keyword evidence="3 6" id="KW-1015">Disulfide bond</keyword>
<evidence type="ECO:0000256" key="6">
    <source>
        <dbReference type="HAMAP-Rule" id="MF_00117"/>
    </source>
</evidence>
<keyword evidence="8" id="KW-1185">Reference proteome</keyword>
<comment type="similarity">
    <text evidence="6">Belongs to the HSP33 family.</text>
</comment>
<reference evidence="7 8" key="1">
    <citation type="submission" date="2021-03" db="EMBL/GenBank/DDBJ databases">
        <title>Genomic Encyclopedia of Type Strains, Phase IV (KMG-IV): sequencing the most valuable type-strain genomes for metagenomic binning, comparative biology and taxonomic classification.</title>
        <authorList>
            <person name="Goeker M."/>
        </authorList>
    </citation>
    <scope>NUCLEOTIDE SEQUENCE [LARGE SCALE GENOMIC DNA]</scope>
    <source>
        <strain evidence="7 8">DSM 24004</strain>
    </source>
</reference>
<evidence type="ECO:0000256" key="2">
    <source>
        <dbReference type="ARBA" id="ARBA00022833"/>
    </source>
</evidence>
<feature type="disulfide bond" description="Redox-active" evidence="6">
    <location>
        <begin position="237"/>
        <end position="239"/>
    </location>
</feature>
<keyword evidence="2 6" id="KW-0862">Zinc</keyword>
<keyword evidence="5 6" id="KW-0676">Redox-active center</keyword>
<dbReference type="Pfam" id="PF01430">
    <property type="entry name" value="HSP33"/>
    <property type="match status" value="1"/>
</dbReference>
<dbReference type="Proteomes" id="UP001519342">
    <property type="component" value="Unassembled WGS sequence"/>
</dbReference>
<dbReference type="CDD" id="cd00498">
    <property type="entry name" value="Hsp33"/>
    <property type="match status" value="1"/>
</dbReference>
<accession>A0ABS4GD86</accession>
<dbReference type="PANTHER" id="PTHR30111">
    <property type="entry name" value="33 KDA CHAPERONIN"/>
    <property type="match status" value="1"/>
</dbReference>
<comment type="function">
    <text evidence="6">Redox regulated molecular chaperone. Protects both thermally unfolding and oxidatively damaged proteins from irreversible aggregation. Plays an important role in the bacterial defense system toward oxidative stress.</text>
</comment>
<gene>
    <name evidence="6" type="primary">hslO</name>
    <name evidence="7" type="ORF">J2Z76_001522</name>
</gene>
<dbReference type="RefSeq" id="WP_209511411.1">
    <property type="nucleotide sequence ID" value="NZ_JAGGKS010000004.1"/>
</dbReference>
<evidence type="ECO:0000256" key="4">
    <source>
        <dbReference type="ARBA" id="ARBA00023186"/>
    </source>
</evidence>
<dbReference type="SUPFAM" id="SSF64397">
    <property type="entry name" value="Hsp33 domain"/>
    <property type="match status" value="1"/>
</dbReference>
<dbReference type="InterPro" id="IPR016154">
    <property type="entry name" value="Heat_shock_Hsp33_C"/>
</dbReference>
<dbReference type="HAMAP" id="MF_00117">
    <property type="entry name" value="HslO"/>
    <property type="match status" value="1"/>
</dbReference>
<dbReference type="Gene3D" id="3.90.1280.10">
    <property type="entry name" value="HSP33 redox switch-like"/>
    <property type="match status" value="1"/>
</dbReference>
<feature type="disulfide bond" description="Redox-active" evidence="6">
    <location>
        <begin position="270"/>
        <end position="273"/>
    </location>
</feature>
<evidence type="ECO:0000256" key="3">
    <source>
        <dbReference type="ARBA" id="ARBA00023157"/>
    </source>
</evidence>
<comment type="caution">
    <text evidence="7">The sequence shown here is derived from an EMBL/GenBank/DDBJ whole genome shotgun (WGS) entry which is preliminary data.</text>
</comment>
<name>A0ABS4GD86_9FIRM</name>
<proteinExistence type="inferred from homology"/>
<keyword evidence="4 6" id="KW-0143">Chaperone</keyword>
<comment type="subcellular location">
    <subcellularLocation>
        <location evidence="6">Cytoplasm</location>
    </subcellularLocation>
</comment>
<evidence type="ECO:0000313" key="7">
    <source>
        <dbReference type="EMBL" id="MBP1925661.1"/>
    </source>
</evidence>
<dbReference type="InterPro" id="IPR000397">
    <property type="entry name" value="Heat_shock_Hsp33"/>
</dbReference>
<dbReference type="EMBL" id="JAGGKS010000004">
    <property type="protein sequence ID" value="MBP1925661.1"/>
    <property type="molecule type" value="Genomic_DNA"/>
</dbReference>
<protein>
    <recommendedName>
        <fullName evidence="6">33 kDa chaperonin</fullName>
    </recommendedName>
    <alternativeName>
        <fullName evidence="6">Heat shock protein 33 homolog</fullName>
        <shortName evidence="6">HSP33</shortName>
    </alternativeName>
</protein>
<evidence type="ECO:0000256" key="1">
    <source>
        <dbReference type="ARBA" id="ARBA00022490"/>
    </source>
</evidence>
<dbReference type="SUPFAM" id="SSF118352">
    <property type="entry name" value="HSP33 redox switch-like"/>
    <property type="match status" value="1"/>
</dbReference>
<dbReference type="InterPro" id="IPR016153">
    <property type="entry name" value="Heat_shock_Hsp33_N"/>
</dbReference>
<sequence length="294" mass="32864">MDYMIRAMDKKKSFRIFMAKTTETVEKARKHHNTTPTASAALGRTLTAGLMMGYMMKNDEDKITIRINGGGPIGNILITSDNKGNIKGYVDNPNVDVDTKENGKLDVGKAVGIDGKVTVIKDIGMKEPYVGSTDIVTGEIAEDITMYYWLSEQQNSAVALGVLIDRDYSIKSSGGFIVQTLPFIEDEDIALIENKLSSIKSVSEYFDNDSDIEDIAKEIFKEFDIEIMEKIPVGFNCDCSYDRMEKALISLGKDELKKIIEEDGQVEAVCHFCNEKYLFEGEKLIELLDSIETR</sequence>
<comment type="PTM">
    <text evidence="6">Under oxidizing conditions two disulfide bonds are formed involving the reactive cysteines. Under reducing conditions zinc is bound to the reactive cysteines and the protein is inactive.</text>
</comment>